<dbReference type="SUPFAM" id="SSF52317">
    <property type="entry name" value="Class I glutamine amidotransferase-like"/>
    <property type="match status" value="1"/>
</dbReference>
<gene>
    <name evidence="1" type="ORF">GM661_16875</name>
</gene>
<dbReference type="KEGG" id="ifn:GM661_16875"/>
<dbReference type="EMBL" id="CP046640">
    <property type="protein sequence ID" value="QTL99503.1"/>
    <property type="molecule type" value="Genomic_DNA"/>
</dbReference>
<dbReference type="InterPro" id="IPR044668">
    <property type="entry name" value="PuuD-like"/>
</dbReference>
<dbReference type="CDD" id="cd01745">
    <property type="entry name" value="GATase1_2"/>
    <property type="match status" value="1"/>
</dbReference>
<evidence type="ECO:0000313" key="2">
    <source>
        <dbReference type="Proteomes" id="UP000665020"/>
    </source>
</evidence>
<name>A0A8A7KCC0_9FIRM</name>
<dbReference type="FunFam" id="3.40.50.880:FF:000030">
    <property type="entry name" value="Gamma-glutamyl-gamma-aminobutyrate hydrolase PuuD"/>
    <property type="match status" value="1"/>
</dbReference>
<dbReference type="GO" id="GO:0006598">
    <property type="term" value="P:polyamine catabolic process"/>
    <property type="evidence" value="ECO:0007669"/>
    <property type="project" value="TreeGrafter"/>
</dbReference>
<dbReference type="Proteomes" id="UP000665020">
    <property type="component" value="Chromosome"/>
</dbReference>
<dbReference type="RefSeq" id="WP_230867838.1">
    <property type="nucleotide sequence ID" value="NZ_CP046640.1"/>
</dbReference>
<dbReference type="PRINTS" id="PR00097">
    <property type="entry name" value="ANTSNTHASEII"/>
</dbReference>
<dbReference type="GO" id="GO:0005829">
    <property type="term" value="C:cytosol"/>
    <property type="evidence" value="ECO:0007669"/>
    <property type="project" value="TreeGrafter"/>
</dbReference>
<dbReference type="AlphaFoldDB" id="A0A8A7KCC0"/>
<dbReference type="Pfam" id="PF07722">
    <property type="entry name" value="Peptidase_C26"/>
    <property type="match status" value="1"/>
</dbReference>
<dbReference type="PANTHER" id="PTHR43235">
    <property type="entry name" value="GLUTAMINE AMIDOTRANSFERASE PB2B2.05-RELATED"/>
    <property type="match status" value="1"/>
</dbReference>
<dbReference type="Gene3D" id="3.40.50.880">
    <property type="match status" value="1"/>
</dbReference>
<sequence length="247" mass="27736">MSSPLIGIIPSRQNNFQEYRLNKNYLAAVVAAGGLPVILGIENSDSLIKKYINRIDGLLLTGGLDLDPLLYGESPVPALRRNDPERDNFELQLCRKAYKNRLPILGICKGCQLINVAFGGTLYQDLITQRDRVIKHEQSAPRWYPTHRIKINKETALYQLISLDEITVNSLHHQAVKDIADNFVIAARAEDGVVEAIETKGDGFVLGVQWHPEAIWQQSKAAAVLFDGFIQACCFYRKSDENIKFGR</sequence>
<protein>
    <submittedName>
        <fullName evidence="1">Gamma-glutamyl-gamma-aminobutyrate hydrolase family protein</fullName>
    </submittedName>
</protein>
<dbReference type="InterPro" id="IPR029062">
    <property type="entry name" value="Class_I_gatase-like"/>
</dbReference>
<dbReference type="GO" id="GO:0033969">
    <property type="term" value="F:gamma-glutamyl-gamma-aminobutyrate hydrolase activity"/>
    <property type="evidence" value="ECO:0007669"/>
    <property type="project" value="TreeGrafter"/>
</dbReference>
<proteinExistence type="predicted"/>
<reference evidence="1" key="1">
    <citation type="submission" date="2019-12" db="EMBL/GenBank/DDBJ databases">
        <authorList>
            <person name="zhang j."/>
            <person name="sun C.M."/>
        </authorList>
    </citation>
    <scope>NUCLEOTIDE SEQUENCE</scope>
    <source>
        <strain evidence="1">NS-1</strain>
    </source>
</reference>
<dbReference type="PROSITE" id="PS51273">
    <property type="entry name" value="GATASE_TYPE_1"/>
    <property type="match status" value="1"/>
</dbReference>
<keyword evidence="2" id="KW-1185">Reference proteome</keyword>
<accession>A0A8A7KCC0</accession>
<organism evidence="1 2">
    <name type="scientific">Iocasia fonsfrigidae</name>
    <dbReference type="NCBI Taxonomy" id="2682810"/>
    <lineage>
        <taxon>Bacteria</taxon>
        <taxon>Bacillati</taxon>
        <taxon>Bacillota</taxon>
        <taxon>Clostridia</taxon>
        <taxon>Halanaerobiales</taxon>
        <taxon>Halanaerobiaceae</taxon>
        <taxon>Iocasia</taxon>
    </lineage>
</organism>
<evidence type="ECO:0000313" key="1">
    <source>
        <dbReference type="EMBL" id="QTL99503.1"/>
    </source>
</evidence>
<keyword evidence="1" id="KW-0378">Hydrolase</keyword>
<dbReference type="InterPro" id="IPR011697">
    <property type="entry name" value="Peptidase_C26"/>
</dbReference>
<dbReference type="PANTHER" id="PTHR43235:SF1">
    <property type="entry name" value="GLUTAMINE AMIDOTRANSFERASE PB2B2.05-RELATED"/>
    <property type="match status" value="1"/>
</dbReference>